<dbReference type="EMBL" id="JAAZQD010000001">
    <property type="protein sequence ID" value="NKZ37856.1"/>
    <property type="molecule type" value="Genomic_DNA"/>
</dbReference>
<organism evidence="2 3">
    <name type="scientific">Oleiagrimonas citrea</name>
    <dbReference type="NCBI Taxonomy" id="1665687"/>
    <lineage>
        <taxon>Bacteria</taxon>
        <taxon>Pseudomonadati</taxon>
        <taxon>Pseudomonadota</taxon>
        <taxon>Gammaproteobacteria</taxon>
        <taxon>Lysobacterales</taxon>
        <taxon>Rhodanobacteraceae</taxon>
        <taxon>Oleiagrimonas</taxon>
    </lineage>
</organism>
<feature type="transmembrane region" description="Helical" evidence="1">
    <location>
        <begin position="21"/>
        <end position="41"/>
    </location>
</feature>
<protein>
    <submittedName>
        <fullName evidence="2">Uncharacterized protein</fullName>
    </submittedName>
</protein>
<feature type="transmembrane region" description="Helical" evidence="1">
    <location>
        <begin position="61"/>
        <end position="84"/>
    </location>
</feature>
<evidence type="ECO:0000256" key="1">
    <source>
        <dbReference type="SAM" id="Phobius"/>
    </source>
</evidence>
<evidence type="ECO:0000313" key="3">
    <source>
        <dbReference type="Proteomes" id="UP000541636"/>
    </source>
</evidence>
<dbReference type="RefSeq" id="WP_113065206.1">
    <property type="nucleotide sequence ID" value="NZ_JAAZQD010000001.1"/>
</dbReference>
<reference evidence="2 3" key="1">
    <citation type="journal article" date="2017" name="Int. J. Syst. Evol. Microbiol.">
        <title>Oleiagrimonas citrea sp. nov., a marine bacterium isolated from tidal flat sediment and emended description of the genus Oleiagrimonas Fang et al. 2015 and Oleiagrimonas soli.</title>
        <authorList>
            <person name="Yang S.H."/>
            <person name="Seo H.S."/>
            <person name="Seong C.N."/>
            <person name="Kwon K.K."/>
        </authorList>
    </citation>
    <scope>NUCLEOTIDE SEQUENCE [LARGE SCALE GENOMIC DNA]</scope>
    <source>
        <strain evidence="2 3">MEBiC09124</strain>
    </source>
</reference>
<gene>
    <name evidence="2" type="ORF">HF690_02685</name>
</gene>
<dbReference type="AlphaFoldDB" id="A0A846ZIH2"/>
<keyword evidence="1" id="KW-1133">Transmembrane helix</keyword>
<proteinExistence type="predicted"/>
<sequence length="97" mass="10411">MIAPRVSASTSRLPLAARVGAVAWPSFFAAGVATMVFFAVVDPDRLATITWPTLNVSRGVGYTLGFFMFWVCTLASSLFTSLLLKPRGDVPVDDENA</sequence>
<dbReference type="Proteomes" id="UP000541636">
    <property type="component" value="Unassembled WGS sequence"/>
</dbReference>
<keyword evidence="1" id="KW-0472">Membrane</keyword>
<keyword evidence="1" id="KW-0812">Transmembrane</keyword>
<comment type="caution">
    <text evidence="2">The sequence shown here is derived from an EMBL/GenBank/DDBJ whole genome shotgun (WGS) entry which is preliminary data.</text>
</comment>
<accession>A0A846ZIH2</accession>
<evidence type="ECO:0000313" key="2">
    <source>
        <dbReference type="EMBL" id="NKZ37856.1"/>
    </source>
</evidence>
<name>A0A846ZIH2_9GAMM</name>
<keyword evidence="3" id="KW-1185">Reference proteome</keyword>